<dbReference type="Gene3D" id="2.70.210.12">
    <property type="entry name" value="GTP1/OBG domain"/>
    <property type="match status" value="1"/>
</dbReference>
<evidence type="ECO:0000256" key="1">
    <source>
        <dbReference type="ARBA" id="ARBA00007699"/>
    </source>
</evidence>
<feature type="binding site" evidence="8">
    <location>
        <begin position="287"/>
        <end position="290"/>
    </location>
    <ligand>
        <name>GTP</name>
        <dbReference type="ChEBI" id="CHEBI:37565"/>
    </ligand>
</feature>
<dbReference type="CDD" id="cd01898">
    <property type="entry name" value="Obg"/>
    <property type="match status" value="1"/>
</dbReference>
<evidence type="ECO:0000256" key="6">
    <source>
        <dbReference type="ARBA" id="ARBA00022842"/>
    </source>
</evidence>
<comment type="subcellular location">
    <subcellularLocation>
        <location evidence="8">Cytoplasm</location>
    </subcellularLocation>
</comment>
<reference evidence="11 12" key="1">
    <citation type="submission" date="2016-10" db="EMBL/GenBank/DDBJ databases">
        <authorList>
            <person name="de Groot N.N."/>
        </authorList>
    </citation>
    <scope>NUCLEOTIDE SEQUENCE [LARGE SCALE GENOMIC DNA]</scope>
    <source>
        <strain evidence="11 12">ASO4-2</strain>
    </source>
</reference>
<keyword evidence="4 8" id="KW-0547">Nucleotide-binding</keyword>
<feature type="binding site" evidence="8">
    <location>
        <position position="176"/>
    </location>
    <ligand>
        <name>Mg(2+)</name>
        <dbReference type="ChEBI" id="CHEBI:18420"/>
    </ligand>
</feature>
<comment type="subunit">
    <text evidence="8">Monomer.</text>
</comment>
<dbReference type="InterPro" id="IPR045086">
    <property type="entry name" value="OBG_GTPase"/>
</dbReference>
<dbReference type="NCBIfam" id="NF008956">
    <property type="entry name" value="PRK12299.1"/>
    <property type="match status" value="1"/>
</dbReference>
<feature type="binding site" evidence="8">
    <location>
        <begin position="216"/>
        <end position="219"/>
    </location>
    <ligand>
        <name>GTP</name>
        <dbReference type="ChEBI" id="CHEBI:37565"/>
    </ligand>
</feature>
<dbReference type="SUPFAM" id="SSF52540">
    <property type="entry name" value="P-loop containing nucleoside triphosphate hydrolases"/>
    <property type="match status" value="1"/>
</dbReference>
<dbReference type="InterPro" id="IPR027417">
    <property type="entry name" value="P-loop_NTPase"/>
</dbReference>
<sequence>MRFVDEAEITVRSGHGGHGCVSFRREKYIAKGGPDGGDGGKGGDVIFRGNSKLLSLYDFRLKRLYEARNGQPGSGREKTGAKADDLVVDVPLGTQLYEVDEDGVKQLLADLAVEGQTVHLVKGGRGGKGNTHFKSATMRTPRFAQPGEEGEEKRIRLELKILADVGIIGLPNAGKSTLISALSAARPKIAPYPFTTLSPNLGVMLGEHGEKLILADIPGLVSGAHEGRGLGHKFLKHVERTRFLLHVLSVEEVSLEDDPWAGFALLNEELGSFDPALGQKQQLWVVNKIDLWPEERLAMLRERAEHDGKDLLLISALQAKGLEELEERLWLMLKQFFALEEKPVEEEIND</sequence>
<dbReference type="SUPFAM" id="SSF82051">
    <property type="entry name" value="Obg GTP-binding protein N-terminal domain"/>
    <property type="match status" value="1"/>
</dbReference>
<name>A0A1G6EH17_9BACT</name>
<dbReference type="PROSITE" id="PS51883">
    <property type="entry name" value="OBG"/>
    <property type="match status" value="1"/>
</dbReference>
<dbReference type="Proteomes" id="UP000198771">
    <property type="component" value="Unassembled WGS sequence"/>
</dbReference>
<evidence type="ECO:0000256" key="2">
    <source>
        <dbReference type="ARBA" id="ARBA00022490"/>
    </source>
</evidence>
<dbReference type="GO" id="GO:0043022">
    <property type="term" value="F:ribosome binding"/>
    <property type="evidence" value="ECO:0007669"/>
    <property type="project" value="UniProtKB-ARBA"/>
</dbReference>
<evidence type="ECO:0000256" key="3">
    <source>
        <dbReference type="ARBA" id="ARBA00022723"/>
    </source>
</evidence>
<keyword evidence="5 8" id="KW-0378">Hydrolase</keyword>
<dbReference type="InterPro" id="IPR014100">
    <property type="entry name" value="GTP-bd_Obg/CgtA"/>
</dbReference>
<comment type="similarity">
    <text evidence="1 8">Belongs to the TRAFAC class OBG-HflX-like GTPase superfamily. OBG GTPase family.</text>
</comment>
<dbReference type="GO" id="GO:0005525">
    <property type="term" value="F:GTP binding"/>
    <property type="evidence" value="ECO:0007669"/>
    <property type="project" value="UniProtKB-UniRule"/>
</dbReference>
<dbReference type="InterPro" id="IPR006073">
    <property type="entry name" value="GTP-bd"/>
</dbReference>
<keyword evidence="2 8" id="KW-0963">Cytoplasm</keyword>
<organism evidence="11 12">
    <name type="scientific">Desulfonatronum thiosulfatophilum</name>
    <dbReference type="NCBI Taxonomy" id="617002"/>
    <lineage>
        <taxon>Bacteria</taxon>
        <taxon>Pseudomonadati</taxon>
        <taxon>Thermodesulfobacteriota</taxon>
        <taxon>Desulfovibrionia</taxon>
        <taxon>Desulfovibrionales</taxon>
        <taxon>Desulfonatronaceae</taxon>
        <taxon>Desulfonatronum</taxon>
    </lineage>
</organism>
<dbReference type="STRING" id="617002.SAMN05660653_02831"/>
<evidence type="ECO:0000256" key="5">
    <source>
        <dbReference type="ARBA" id="ARBA00022801"/>
    </source>
</evidence>
<dbReference type="GO" id="GO:0005737">
    <property type="term" value="C:cytoplasm"/>
    <property type="evidence" value="ECO:0007669"/>
    <property type="project" value="UniProtKB-SubCell"/>
</dbReference>
<dbReference type="PROSITE" id="PS51710">
    <property type="entry name" value="G_OBG"/>
    <property type="match status" value="1"/>
</dbReference>
<dbReference type="InterPro" id="IPR036726">
    <property type="entry name" value="GTP1_OBG_dom_sf"/>
</dbReference>
<feature type="binding site" evidence="8">
    <location>
        <position position="196"/>
    </location>
    <ligand>
        <name>Mg(2+)</name>
        <dbReference type="ChEBI" id="CHEBI:18420"/>
    </ligand>
</feature>
<evidence type="ECO:0000313" key="12">
    <source>
        <dbReference type="Proteomes" id="UP000198771"/>
    </source>
</evidence>
<keyword evidence="3 8" id="KW-0479">Metal-binding</keyword>
<dbReference type="EC" id="3.6.5.-" evidence="8"/>
<feature type="domain" description="Obg" evidence="10">
    <location>
        <begin position="1"/>
        <end position="162"/>
    </location>
</feature>
<dbReference type="InterPro" id="IPR031167">
    <property type="entry name" value="G_OBG"/>
</dbReference>
<feature type="binding site" evidence="8">
    <location>
        <begin position="169"/>
        <end position="176"/>
    </location>
    <ligand>
        <name>GTP</name>
        <dbReference type="ChEBI" id="CHEBI:37565"/>
    </ligand>
</feature>
<evidence type="ECO:0000259" key="10">
    <source>
        <dbReference type="PROSITE" id="PS51883"/>
    </source>
</evidence>
<comment type="cofactor">
    <cofactor evidence="8">
        <name>Mg(2+)</name>
        <dbReference type="ChEBI" id="CHEBI:18420"/>
    </cofactor>
</comment>
<evidence type="ECO:0000256" key="8">
    <source>
        <dbReference type="HAMAP-Rule" id="MF_01454"/>
    </source>
</evidence>
<dbReference type="EMBL" id="FMXO01000018">
    <property type="protein sequence ID" value="SDB56638.1"/>
    <property type="molecule type" value="Genomic_DNA"/>
</dbReference>
<feature type="binding site" evidence="8">
    <location>
        <begin position="315"/>
        <end position="317"/>
    </location>
    <ligand>
        <name>GTP</name>
        <dbReference type="ChEBI" id="CHEBI:37565"/>
    </ligand>
</feature>
<comment type="function">
    <text evidence="8">An essential GTPase which binds GTP, GDP and possibly (p)ppGpp with moderate affinity, with high nucleotide exchange rates and a fairly low GTP hydrolysis rate. Plays a role in control of the cell cycle, stress response, ribosome biogenesis and in those bacteria that undergo differentiation, in morphogenesis control.</text>
</comment>
<dbReference type="GO" id="GO:0003924">
    <property type="term" value="F:GTPase activity"/>
    <property type="evidence" value="ECO:0007669"/>
    <property type="project" value="UniProtKB-UniRule"/>
</dbReference>
<evidence type="ECO:0000313" key="11">
    <source>
        <dbReference type="EMBL" id="SDB56638.1"/>
    </source>
</evidence>
<gene>
    <name evidence="8" type="primary">obg</name>
    <name evidence="11" type="ORF">SAMN05660653_02831</name>
</gene>
<dbReference type="NCBIfam" id="NF008955">
    <property type="entry name" value="PRK12297.1"/>
    <property type="match status" value="1"/>
</dbReference>
<feature type="binding site" evidence="8">
    <location>
        <begin position="194"/>
        <end position="198"/>
    </location>
    <ligand>
        <name>GTP</name>
        <dbReference type="ChEBI" id="CHEBI:37565"/>
    </ligand>
</feature>
<dbReference type="PANTHER" id="PTHR11702">
    <property type="entry name" value="DEVELOPMENTALLY REGULATED GTP-BINDING PROTEIN-RELATED"/>
    <property type="match status" value="1"/>
</dbReference>
<dbReference type="PRINTS" id="PR00326">
    <property type="entry name" value="GTP1OBG"/>
</dbReference>
<dbReference type="Gene3D" id="3.40.50.300">
    <property type="entry name" value="P-loop containing nucleotide triphosphate hydrolases"/>
    <property type="match status" value="1"/>
</dbReference>
<protein>
    <recommendedName>
        <fullName evidence="8">GTPase Obg</fullName>
        <ecNumber evidence="8">3.6.5.-</ecNumber>
    </recommendedName>
    <alternativeName>
        <fullName evidence="8">GTP-binding protein Obg</fullName>
    </alternativeName>
</protein>
<dbReference type="HAMAP" id="MF_01454">
    <property type="entry name" value="GTPase_Obg"/>
    <property type="match status" value="1"/>
</dbReference>
<dbReference type="FunFam" id="2.70.210.12:FF:000001">
    <property type="entry name" value="GTPase Obg"/>
    <property type="match status" value="1"/>
</dbReference>
<keyword evidence="7 8" id="KW-0342">GTP-binding</keyword>
<feature type="domain" description="OBG-type G" evidence="9">
    <location>
        <begin position="163"/>
        <end position="334"/>
    </location>
</feature>
<keyword evidence="6 8" id="KW-0460">Magnesium</keyword>
<dbReference type="AlphaFoldDB" id="A0A1G6EH17"/>
<dbReference type="NCBIfam" id="TIGR02729">
    <property type="entry name" value="Obg_CgtA"/>
    <property type="match status" value="1"/>
</dbReference>
<evidence type="ECO:0000256" key="4">
    <source>
        <dbReference type="ARBA" id="ARBA00022741"/>
    </source>
</evidence>
<dbReference type="GO" id="GO:0000287">
    <property type="term" value="F:magnesium ion binding"/>
    <property type="evidence" value="ECO:0007669"/>
    <property type="project" value="InterPro"/>
</dbReference>
<dbReference type="PIRSF" id="PIRSF002401">
    <property type="entry name" value="GTP_bd_Obg/CgtA"/>
    <property type="match status" value="1"/>
</dbReference>
<evidence type="ECO:0000259" key="9">
    <source>
        <dbReference type="PROSITE" id="PS51710"/>
    </source>
</evidence>
<keyword evidence="12" id="KW-1185">Reference proteome</keyword>
<evidence type="ECO:0000256" key="7">
    <source>
        <dbReference type="ARBA" id="ARBA00023134"/>
    </source>
</evidence>
<dbReference type="PANTHER" id="PTHR11702:SF31">
    <property type="entry name" value="MITOCHONDRIAL RIBOSOME-ASSOCIATED GTPASE 2"/>
    <property type="match status" value="1"/>
</dbReference>
<dbReference type="Pfam" id="PF01926">
    <property type="entry name" value="MMR_HSR1"/>
    <property type="match status" value="1"/>
</dbReference>
<dbReference type="InterPro" id="IPR006169">
    <property type="entry name" value="GTP1_OBG_dom"/>
</dbReference>
<proteinExistence type="inferred from homology"/>
<dbReference type="OrthoDB" id="9807318at2"/>
<dbReference type="GO" id="GO:0042254">
    <property type="term" value="P:ribosome biogenesis"/>
    <property type="evidence" value="ECO:0007669"/>
    <property type="project" value="UniProtKB-UniRule"/>
</dbReference>
<dbReference type="Pfam" id="PF01018">
    <property type="entry name" value="GTP1_OBG"/>
    <property type="match status" value="1"/>
</dbReference>
<accession>A0A1G6EH17</accession>